<dbReference type="AlphaFoldDB" id="A0A8S1RM55"/>
<evidence type="ECO:0000313" key="2">
    <source>
        <dbReference type="EMBL" id="CAD8129266.1"/>
    </source>
</evidence>
<dbReference type="Proteomes" id="UP000692954">
    <property type="component" value="Unassembled WGS sequence"/>
</dbReference>
<keyword evidence="3" id="KW-1185">Reference proteome</keyword>
<gene>
    <name evidence="2" type="ORF">PSON_ATCC_30995.1.T2130009</name>
</gene>
<evidence type="ECO:0000313" key="3">
    <source>
        <dbReference type="Proteomes" id="UP000692954"/>
    </source>
</evidence>
<feature type="chain" id="PRO_5035749226" description="Secreted protein" evidence="1">
    <location>
        <begin position="20"/>
        <end position="97"/>
    </location>
</feature>
<keyword evidence="1" id="KW-0732">Signal</keyword>
<sequence>MHSQLLIIILIARIIIVYNQYSHSDCSGWLSSCTINNSTTGCETTYSNVSYTQSINQCYSCTNTWMPTCELHSSNTYFVDKTCLRIIIACKLQQLFK</sequence>
<reference evidence="2" key="1">
    <citation type="submission" date="2021-01" db="EMBL/GenBank/DDBJ databases">
        <authorList>
            <consortium name="Genoscope - CEA"/>
            <person name="William W."/>
        </authorList>
    </citation>
    <scope>NUCLEOTIDE SEQUENCE</scope>
</reference>
<dbReference type="EMBL" id="CAJJDN010000213">
    <property type="protein sequence ID" value="CAD8129266.1"/>
    <property type="molecule type" value="Genomic_DNA"/>
</dbReference>
<proteinExistence type="predicted"/>
<feature type="signal peptide" evidence="1">
    <location>
        <begin position="1"/>
        <end position="19"/>
    </location>
</feature>
<organism evidence="2 3">
    <name type="scientific">Paramecium sonneborni</name>
    <dbReference type="NCBI Taxonomy" id="65129"/>
    <lineage>
        <taxon>Eukaryota</taxon>
        <taxon>Sar</taxon>
        <taxon>Alveolata</taxon>
        <taxon>Ciliophora</taxon>
        <taxon>Intramacronucleata</taxon>
        <taxon>Oligohymenophorea</taxon>
        <taxon>Peniculida</taxon>
        <taxon>Parameciidae</taxon>
        <taxon>Paramecium</taxon>
    </lineage>
</organism>
<evidence type="ECO:0008006" key="4">
    <source>
        <dbReference type="Google" id="ProtNLM"/>
    </source>
</evidence>
<name>A0A8S1RM55_9CILI</name>
<evidence type="ECO:0000256" key="1">
    <source>
        <dbReference type="SAM" id="SignalP"/>
    </source>
</evidence>
<accession>A0A8S1RM55</accession>
<protein>
    <recommendedName>
        <fullName evidence="4">Secreted protein</fullName>
    </recommendedName>
</protein>
<comment type="caution">
    <text evidence="2">The sequence shown here is derived from an EMBL/GenBank/DDBJ whole genome shotgun (WGS) entry which is preliminary data.</text>
</comment>